<gene>
    <name evidence="3" type="ORF">LE_TR5370_c0_g1_i1_g.18214</name>
</gene>
<dbReference type="EMBL" id="GEVL01006227">
    <property type="protein sequence ID" value="JAU71114.1"/>
    <property type="molecule type" value="Transcribed_RNA"/>
</dbReference>
<proteinExistence type="predicted"/>
<protein>
    <recommendedName>
        <fullName evidence="2">Retrotransposon gag domain-containing protein</fullName>
    </recommendedName>
</protein>
<feature type="region of interest" description="Disordered" evidence="1">
    <location>
        <begin position="172"/>
        <end position="192"/>
    </location>
</feature>
<dbReference type="AlphaFoldDB" id="A0A1J3HSD7"/>
<evidence type="ECO:0000256" key="1">
    <source>
        <dbReference type="SAM" id="MobiDB-lite"/>
    </source>
</evidence>
<feature type="region of interest" description="Disordered" evidence="1">
    <location>
        <begin position="265"/>
        <end position="290"/>
    </location>
</feature>
<dbReference type="PANTHER" id="PTHR33223">
    <property type="entry name" value="CCHC-TYPE DOMAIN-CONTAINING PROTEIN"/>
    <property type="match status" value="1"/>
</dbReference>
<name>A0A1J3HSD7_NOCCA</name>
<feature type="compositionally biased region" description="Polar residues" evidence="1">
    <location>
        <begin position="265"/>
        <end position="275"/>
    </location>
</feature>
<feature type="compositionally biased region" description="Basic and acidic residues" evidence="1">
    <location>
        <begin position="178"/>
        <end position="192"/>
    </location>
</feature>
<evidence type="ECO:0000259" key="2">
    <source>
        <dbReference type="Pfam" id="PF03732"/>
    </source>
</evidence>
<sequence>MINLVQNKMFHGLPCEDPIDHLDEFDRLCNLSRVNGVSEDAIKLRLFPLSLGEKAHQWEKNLPHKSITTWNDCKKAFLAKFFSTGRTAKIRSDIWSFHQKNGETFSEAWERFKCYTSHCPHHGFSNESLLSTMYRGVLPKYRQMLDTASNGDFLNQDVEDGWQLVENIARSDGNNNEEYDHTNRSSVESDDKLKKEVKGLNEKLDKLLQAQSTMKHVHFISEDEFVLVQEGEVDQQTEEISYIQNNQGGYNKGYYTYKANPNLSYRSTNVANPQDQVYPPQTPQSQPTQQ</sequence>
<evidence type="ECO:0000313" key="3">
    <source>
        <dbReference type="EMBL" id="JAU71114.1"/>
    </source>
</evidence>
<dbReference type="InterPro" id="IPR005162">
    <property type="entry name" value="Retrotrans_gag_dom"/>
</dbReference>
<organism evidence="3">
    <name type="scientific">Noccaea caerulescens</name>
    <name type="common">Alpine penny-cress</name>
    <name type="synonym">Thlaspi caerulescens</name>
    <dbReference type="NCBI Taxonomy" id="107243"/>
    <lineage>
        <taxon>Eukaryota</taxon>
        <taxon>Viridiplantae</taxon>
        <taxon>Streptophyta</taxon>
        <taxon>Embryophyta</taxon>
        <taxon>Tracheophyta</taxon>
        <taxon>Spermatophyta</taxon>
        <taxon>Magnoliopsida</taxon>
        <taxon>eudicotyledons</taxon>
        <taxon>Gunneridae</taxon>
        <taxon>Pentapetalae</taxon>
        <taxon>rosids</taxon>
        <taxon>malvids</taxon>
        <taxon>Brassicales</taxon>
        <taxon>Brassicaceae</taxon>
        <taxon>Coluteocarpeae</taxon>
        <taxon>Noccaea</taxon>
    </lineage>
</organism>
<reference evidence="3" key="1">
    <citation type="submission" date="2016-07" db="EMBL/GenBank/DDBJ databases">
        <title>De novo transcriptome assembly of four accessions of the metal hyperaccumulator plant Noccaea caerulescens.</title>
        <authorList>
            <person name="Blande D."/>
            <person name="Halimaa P."/>
            <person name="Tervahauta A.I."/>
            <person name="Aarts M.G."/>
            <person name="Karenlampi S.O."/>
        </authorList>
    </citation>
    <scope>NUCLEOTIDE SEQUENCE</scope>
</reference>
<feature type="domain" description="Retrotransposon gag" evidence="2">
    <location>
        <begin position="45"/>
        <end position="137"/>
    </location>
</feature>
<accession>A0A1J3HSD7</accession>
<dbReference type="Pfam" id="PF03732">
    <property type="entry name" value="Retrotrans_gag"/>
    <property type="match status" value="1"/>
</dbReference>
<dbReference type="PANTHER" id="PTHR33223:SF11">
    <property type="entry name" value="ELEMENT PROTEIN, PUTATIVE-RELATED"/>
    <property type="match status" value="1"/>
</dbReference>